<dbReference type="PANTHER" id="PTHR39084:SF1">
    <property type="entry name" value="DUF4010 DOMAIN-CONTAINING PROTEIN"/>
    <property type="match status" value="1"/>
</dbReference>
<proteinExistence type="predicted"/>
<name>A0A1H7F9F3_9FLAO</name>
<keyword evidence="1" id="KW-1133">Transmembrane helix</keyword>
<keyword evidence="1" id="KW-0812">Transmembrane</keyword>
<evidence type="ECO:0000313" key="3">
    <source>
        <dbReference type="Proteomes" id="UP000198990"/>
    </source>
</evidence>
<protein>
    <submittedName>
        <fullName evidence="2">Uncharacterized protein</fullName>
    </submittedName>
</protein>
<dbReference type="EMBL" id="FNZN01000001">
    <property type="protein sequence ID" value="SEK22344.1"/>
    <property type="molecule type" value="Genomic_DNA"/>
</dbReference>
<dbReference type="PANTHER" id="PTHR39084">
    <property type="entry name" value="MEMBRANE PROTEIN-RELATED"/>
    <property type="match status" value="1"/>
</dbReference>
<evidence type="ECO:0000256" key="1">
    <source>
        <dbReference type="SAM" id="Phobius"/>
    </source>
</evidence>
<dbReference type="OrthoDB" id="9813718at2"/>
<gene>
    <name evidence="2" type="ORF">SAMN04488008_10186</name>
</gene>
<dbReference type="AlphaFoldDB" id="A0A1H7F9F3"/>
<keyword evidence="3" id="KW-1185">Reference proteome</keyword>
<sequence>MKVDSVRTERLPNLNFWIYSLFVNSDELNILCWVRIAITALLAVYYQGNIREKQKFGITSLITALITYCLAPLIYLQPSWLVILIVVMVLWLTEQKESFLNFTKKFDDWEFVPLAKFLVIVSVILPLLPDKPTSVIINISP</sequence>
<feature type="transmembrane region" description="Helical" evidence="1">
    <location>
        <begin position="111"/>
        <end position="128"/>
    </location>
</feature>
<dbReference type="Proteomes" id="UP000198990">
    <property type="component" value="Unassembled WGS sequence"/>
</dbReference>
<dbReference type="RefSeq" id="WP_091618646.1">
    <property type="nucleotide sequence ID" value="NZ_FNZN01000001.1"/>
</dbReference>
<accession>A0A1H7F9F3</accession>
<dbReference type="STRING" id="228957.SAMN04488008_10186"/>
<organism evidence="2 3">
    <name type="scientific">Maribacter orientalis</name>
    <dbReference type="NCBI Taxonomy" id="228957"/>
    <lineage>
        <taxon>Bacteria</taxon>
        <taxon>Pseudomonadati</taxon>
        <taxon>Bacteroidota</taxon>
        <taxon>Flavobacteriia</taxon>
        <taxon>Flavobacteriales</taxon>
        <taxon>Flavobacteriaceae</taxon>
        <taxon>Maribacter</taxon>
    </lineage>
</organism>
<reference evidence="3" key="1">
    <citation type="submission" date="2016-10" db="EMBL/GenBank/DDBJ databases">
        <authorList>
            <person name="Varghese N."/>
            <person name="Submissions S."/>
        </authorList>
    </citation>
    <scope>NUCLEOTIDE SEQUENCE [LARGE SCALE GENOMIC DNA]</scope>
    <source>
        <strain evidence="3">DSM 16471</strain>
    </source>
</reference>
<evidence type="ECO:0000313" key="2">
    <source>
        <dbReference type="EMBL" id="SEK22344.1"/>
    </source>
</evidence>
<keyword evidence="1" id="KW-0472">Membrane</keyword>
<feature type="transmembrane region" description="Helical" evidence="1">
    <location>
        <begin position="58"/>
        <end position="91"/>
    </location>
</feature>